<dbReference type="WBParaSite" id="Pan_g19554.t1">
    <property type="protein sequence ID" value="Pan_g19554.t1"/>
    <property type="gene ID" value="Pan_g19554"/>
</dbReference>
<keyword evidence="1" id="KW-1185">Reference proteome</keyword>
<evidence type="ECO:0000313" key="2">
    <source>
        <dbReference type="WBParaSite" id="Pan_g19554.t1"/>
    </source>
</evidence>
<protein>
    <submittedName>
        <fullName evidence="2">Uncharacterized protein</fullName>
    </submittedName>
</protein>
<reference evidence="1" key="1">
    <citation type="journal article" date="2013" name="Genetics">
        <title>The draft genome and transcriptome of Panagrellus redivivus are shaped by the harsh demands of a free-living lifestyle.</title>
        <authorList>
            <person name="Srinivasan J."/>
            <person name="Dillman A.R."/>
            <person name="Macchietto M.G."/>
            <person name="Heikkinen L."/>
            <person name="Lakso M."/>
            <person name="Fracchia K.M."/>
            <person name="Antoshechkin I."/>
            <person name="Mortazavi A."/>
            <person name="Wong G."/>
            <person name="Sternberg P.W."/>
        </authorList>
    </citation>
    <scope>NUCLEOTIDE SEQUENCE [LARGE SCALE GENOMIC DNA]</scope>
    <source>
        <strain evidence="1">MT8872</strain>
    </source>
</reference>
<dbReference type="AlphaFoldDB" id="A0A7E4VEN3"/>
<accession>A0A7E4VEN3</accession>
<sequence>MCWQSSILITFVHEFMWPLTDMCLKEKTHERQPSYTKSADGLPLAWREETDNKFLNFKAKFHINFATKTKKLFFNSLMDVVINIIVKNKQ</sequence>
<organism evidence="1 2">
    <name type="scientific">Panagrellus redivivus</name>
    <name type="common">Microworm</name>
    <dbReference type="NCBI Taxonomy" id="6233"/>
    <lineage>
        <taxon>Eukaryota</taxon>
        <taxon>Metazoa</taxon>
        <taxon>Ecdysozoa</taxon>
        <taxon>Nematoda</taxon>
        <taxon>Chromadorea</taxon>
        <taxon>Rhabditida</taxon>
        <taxon>Tylenchina</taxon>
        <taxon>Panagrolaimomorpha</taxon>
        <taxon>Panagrolaimoidea</taxon>
        <taxon>Panagrolaimidae</taxon>
        <taxon>Panagrellus</taxon>
    </lineage>
</organism>
<dbReference type="Proteomes" id="UP000492821">
    <property type="component" value="Unassembled WGS sequence"/>
</dbReference>
<evidence type="ECO:0000313" key="1">
    <source>
        <dbReference type="Proteomes" id="UP000492821"/>
    </source>
</evidence>
<proteinExistence type="predicted"/>
<reference evidence="2" key="2">
    <citation type="submission" date="2020-10" db="UniProtKB">
        <authorList>
            <consortium name="WormBaseParasite"/>
        </authorList>
    </citation>
    <scope>IDENTIFICATION</scope>
</reference>
<name>A0A7E4VEN3_PANRE</name>